<keyword evidence="3" id="KW-1185">Reference proteome</keyword>
<feature type="region of interest" description="Disordered" evidence="1">
    <location>
        <begin position="130"/>
        <end position="155"/>
    </location>
</feature>
<accession>A0A0B7NJG2</accession>
<protein>
    <submittedName>
        <fullName evidence="2">Uncharacterized protein</fullName>
    </submittedName>
</protein>
<feature type="compositionally biased region" description="Polar residues" evidence="1">
    <location>
        <begin position="344"/>
        <end position="354"/>
    </location>
</feature>
<dbReference type="AlphaFoldDB" id="A0A0B7NJG2"/>
<dbReference type="STRING" id="35722.A0A0B7NJG2"/>
<organism evidence="2 3">
    <name type="scientific">Parasitella parasitica</name>
    <dbReference type="NCBI Taxonomy" id="35722"/>
    <lineage>
        <taxon>Eukaryota</taxon>
        <taxon>Fungi</taxon>
        <taxon>Fungi incertae sedis</taxon>
        <taxon>Mucoromycota</taxon>
        <taxon>Mucoromycotina</taxon>
        <taxon>Mucoromycetes</taxon>
        <taxon>Mucorales</taxon>
        <taxon>Mucorineae</taxon>
        <taxon>Mucoraceae</taxon>
        <taxon>Parasitella</taxon>
    </lineage>
</organism>
<dbReference type="OrthoDB" id="2232752at2759"/>
<dbReference type="Proteomes" id="UP000054107">
    <property type="component" value="Unassembled WGS sequence"/>
</dbReference>
<dbReference type="EMBL" id="LN732380">
    <property type="protein sequence ID" value="CEP15477.1"/>
    <property type="molecule type" value="Genomic_DNA"/>
</dbReference>
<sequence length="438" mass="49318">MAHQETCNNVCFVTGSLNPTSPRFIGPKLLPSEIPISDLISSTSRMSIDPDINMDDADSVLEKRVEDPLAKLFKAVKTASINVEHARVKEAETLLDKYATSSELQEARQAVIEAEKRMIHIKSFLDHTHNQSVSETHHHHVKSTETENMNSASGERTVVRDLPLSDLVNDDTKATSKGQFNTVAQFFKAFERMFRLQNVDVKKFWKENLANVIGTENADWYADTIEADQDMFYEAAKRIITSHFESPSNAINMFATLVALKQNNEESVNNFSKRFIRTAHAAHVPDSNFLACLCINALTKYLHVNVRTSLSSNFGASFLKKLSFFRQVEALVLGLEVSSLQVNTSPDPSKSANNHGHKKVAPKVKGENPGDKLSTSKMCHYCHKPWSKGHRCSEFLDFHNRNKSSGAEKHHVKSIHHMNEYINKWTDFANSQSNNHHG</sequence>
<evidence type="ECO:0000256" key="1">
    <source>
        <dbReference type="SAM" id="MobiDB-lite"/>
    </source>
</evidence>
<gene>
    <name evidence="2" type="primary">PARPA_09701.1 scaffold 38130</name>
</gene>
<reference evidence="2 3" key="1">
    <citation type="submission" date="2014-09" db="EMBL/GenBank/DDBJ databases">
        <authorList>
            <person name="Ellenberger Sabrina"/>
        </authorList>
    </citation>
    <scope>NUCLEOTIDE SEQUENCE [LARGE SCALE GENOMIC DNA]</scope>
    <source>
        <strain evidence="2 3">CBS 412.66</strain>
    </source>
</reference>
<evidence type="ECO:0000313" key="3">
    <source>
        <dbReference type="Proteomes" id="UP000054107"/>
    </source>
</evidence>
<evidence type="ECO:0000313" key="2">
    <source>
        <dbReference type="EMBL" id="CEP15477.1"/>
    </source>
</evidence>
<proteinExistence type="predicted"/>
<name>A0A0B7NJG2_9FUNG</name>
<feature type="region of interest" description="Disordered" evidence="1">
    <location>
        <begin position="344"/>
        <end position="370"/>
    </location>
</feature>